<organism evidence="2 3">
    <name type="scientific">Podospora didyma</name>
    <dbReference type="NCBI Taxonomy" id="330526"/>
    <lineage>
        <taxon>Eukaryota</taxon>
        <taxon>Fungi</taxon>
        <taxon>Dikarya</taxon>
        <taxon>Ascomycota</taxon>
        <taxon>Pezizomycotina</taxon>
        <taxon>Sordariomycetes</taxon>
        <taxon>Sordariomycetidae</taxon>
        <taxon>Sordariales</taxon>
        <taxon>Podosporaceae</taxon>
        <taxon>Podospora</taxon>
    </lineage>
</organism>
<comment type="caution">
    <text evidence="2">The sequence shown here is derived from an EMBL/GenBank/DDBJ whole genome shotgun (WGS) entry which is preliminary data.</text>
</comment>
<protein>
    <submittedName>
        <fullName evidence="2">Uncharacterized protein</fullName>
    </submittedName>
</protein>
<reference evidence="2" key="1">
    <citation type="journal article" date="2023" name="Mol. Phylogenet. Evol.">
        <title>Genome-scale phylogeny and comparative genomics of the fungal order Sordariales.</title>
        <authorList>
            <person name="Hensen N."/>
            <person name="Bonometti L."/>
            <person name="Westerberg I."/>
            <person name="Brannstrom I.O."/>
            <person name="Guillou S."/>
            <person name="Cros-Aarteil S."/>
            <person name="Calhoun S."/>
            <person name="Haridas S."/>
            <person name="Kuo A."/>
            <person name="Mondo S."/>
            <person name="Pangilinan J."/>
            <person name="Riley R."/>
            <person name="LaButti K."/>
            <person name="Andreopoulos B."/>
            <person name="Lipzen A."/>
            <person name="Chen C."/>
            <person name="Yan M."/>
            <person name="Daum C."/>
            <person name="Ng V."/>
            <person name="Clum A."/>
            <person name="Steindorff A."/>
            <person name="Ohm R.A."/>
            <person name="Martin F."/>
            <person name="Silar P."/>
            <person name="Natvig D.O."/>
            <person name="Lalanne C."/>
            <person name="Gautier V."/>
            <person name="Ament-Velasquez S.L."/>
            <person name="Kruys A."/>
            <person name="Hutchinson M.I."/>
            <person name="Powell A.J."/>
            <person name="Barry K."/>
            <person name="Miller A.N."/>
            <person name="Grigoriev I.V."/>
            <person name="Debuchy R."/>
            <person name="Gladieux P."/>
            <person name="Hiltunen Thoren M."/>
            <person name="Johannesson H."/>
        </authorList>
    </citation>
    <scope>NUCLEOTIDE SEQUENCE</scope>
    <source>
        <strain evidence="2">CBS 232.78</strain>
    </source>
</reference>
<evidence type="ECO:0000313" key="3">
    <source>
        <dbReference type="Proteomes" id="UP001285441"/>
    </source>
</evidence>
<gene>
    <name evidence="2" type="ORF">B0H63DRAFT_556017</name>
</gene>
<proteinExistence type="predicted"/>
<dbReference type="AlphaFoldDB" id="A0AAE0U8M9"/>
<keyword evidence="1" id="KW-0732">Signal</keyword>
<dbReference type="EMBL" id="JAULSW010000001">
    <property type="protein sequence ID" value="KAK3394867.1"/>
    <property type="molecule type" value="Genomic_DNA"/>
</dbReference>
<feature type="signal peptide" evidence="1">
    <location>
        <begin position="1"/>
        <end position="25"/>
    </location>
</feature>
<evidence type="ECO:0000256" key="1">
    <source>
        <dbReference type="SAM" id="SignalP"/>
    </source>
</evidence>
<sequence length="350" mass="36806">MEGAGFRHLWALLMLLVLRVTAVEATEAACTSYGVDYSNGGAYNIDATSNQYFTFITVFQGCNQETISPVLVGPDGNEYACSAIRTQPAGTQVTSTCGIPFSAMRSGTWKIIVSGDQIATQRSITLTAGAPQTQWITATPTVVVGYTITARPTTVVSTLSQTQSLILVPQTITANCNGGTRTVTVFPQGPTITVRSTIVRTATDGQVTSFYTTTILSTAYCHLPTGLGKREAVATAVVVAAVTSTYTQTTYTVTSTILTTIPARTTTELVLKTVTATITPAPSTVCANGNNPGTTVTVSRGTPVTVTDTSLIYQTTQLSGTLWVGETKYTTYTNQASATACWRAGGWFGA</sequence>
<accession>A0AAE0U8M9</accession>
<reference evidence="2" key="2">
    <citation type="submission" date="2023-06" db="EMBL/GenBank/DDBJ databases">
        <authorList>
            <consortium name="Lawrence Berkeley National Laboratory"/>
            <person name="Haridas S."/>
            <person name="Hensen N."/>
            <person name="Bonometti L."/>
            <person name="Westerberg I."/>
            <person name="Brannstrom I.O."/>
            <person name="Guillou S."/>
            <person name="Cros-Aarteil S."/>
            <person name="Calhoun S."/>
            <person name="Kuo A."/>
            <person name="Mondo S."/>
            <person name="Pangilinan J."/>
            <person name="Riley R."/>
            <person name="LaButti K."/>
            <person name="Andreopoulos B."/>
            <person name="Lipzen A."/>
            <person name="Chen C."/>
            <person name="Yanf M."/>
            <person name="Daum C."/>
            <person name="Ng V."/>
            <person name="Clum A."/>
            <person name="Steindorff A."/>
            <person name="Ohm R."/>
            <person name="Martin F."/>
            <person name="Silar P."/>
            <person name="Natvig D."/>
            <person name="Lalanne C."/>
            <person name="Gautier V."/>
            <person name="Ament-velasquez S.L."/>
            <person name="Kruys A."/>
            <person name="Hutchinson M.I."/>
            <person name="Powell A.J."/>
            <person name="Barry K."/>
            <person name="Miller A.N."/>
            <person name="Grigoriev I.V."/>
            <person name="Debuchy R."/>
            <person name="Gladieux P."/>
            <person name="Thoren M.H."/>
            <person name="Johannesson H."/>
        </authorList>
    </citation>
    <scope>NUCLEOTIDE SEQUENCE</scope>
    <source>
        <strain evidence="2">CBS 232.78</strain>
    </source>
</reference>
<dbReference type="Proteomes" id="UP001285441">
    <property type="component" value="Unassembled WGS sequence"/>
</dbReference>
<name>A0AAE0U8M9_9PEZI</name>
<feature type="chain" id="PRO_5042258027" evidence="1">
    <location>
        <begin position="26"/>
        <end position="350"/>
    </location>
</feature>
<keyword evidence="3" id="KW-1185">Reference proteome</keyword>
<evidence type="ECO:0000313" key="2">
    <source>
        <dbReference type="EMBL" id="KAK3394867.1"/>
    </source>
</evidence>